<dbReference type="EMBL" id="CP001102">
    <property type="protein sequence ID" value="ACE06198.1"/>
    <property type="molecule type" value="Genomic_DNA"/>
</dbReference>
<dbReference type="SMART" id="SM00434">
    <property type="entry name" value="TOP4c"/>
    <property type="match status" value="1"/>
</dbReference>
<sequence length="832" mass="94338">MSEEIIPHNATIHDLTPIGDMYQSWFLDYASYVILERAVPAIEDGLKPVQRRILHAMKEMDDGRYNKVANIIGQTMQYHPHGDASIAEAIINLGQKELLIDMQGNWGDIRTGDSAAAARYIEARPSSLAHAILYSPQITSWQLSYDGRKKEPVTFPIKFPLLLAQGAEGIAVGLATKILPHNFCELIEGAIAVLQGKTTNLLPDFPTGGLVDCSAYNEGKRGGRIRLRARIEILDKKTLAIREIPYGTTTNSLIESIIRAYERGKIKIKQVIDNTAEDVEILVHLAPGQSPDVVLDALYVFTDCEIGISPNTCVIKDEKPTFIGVNELLEYNTYRTKDILQQELTLQHKNLQEKILFASLEKLFIEKRIYRDIEESETWEQVLLTIDQGLEPYKKQFYRAIIEDDLVRLTEIKIKRISKYDSQKAEDALLVLEKELAEVEHHLQHLTTFTIQYFKNLLKKYGAGKERKTEIRTFDTIEAHAVVANNQKLYINRKQGFIGYGLKKDELIGDCSDLDDVIVFRKDGKCLVVKIAEKVFVGKDIIHAAVYKKNDERRVYNLIYIDGKTGIARAKRFQMLGIIRDKEYDVTIGSTGSRILYLTDNPNGNAEVVTVILSPNSPARNKVIDFDFASLQIKGRNSQGNILTKYTIKKIQLKVAGQSTLGALEVWYDEHIGKLNTENRGKWLGTFKEDDRVLLLLQSGQYMLTNYALTNHYEPDQVILLEKFDPKCIVSAVYYDGKTKQHYVKRFHIETTVLDKKFCFISEARNSKLIIATVTATPQICMEYSIAVGEATQNLIYDLGDLPVKGWKAVGSRLSKYIIKEITLLPVQQEHD</sequence>
<proteinExistence type="inferred from homology"/>
<accession>B3ESJ6</accession>
<dbReference type="GO" id="GO:0009330">
    <property type="term" value="C:DNA topoisomerase type II (double strand cut, ATP-hydrolyzing) complex"/>
    <property type="evidence" value="ECO:0007669"/>
    <property type="project" value="TreeGrafter"/>
</dbReference>
<dbReference type="NCBIfam" id="NF009397">
    <property type="entry name" value="PRK12758.1"/>
    <property type="match status" value="1"/>
</dbReference>
<evidence type="ECO:0000259" key="7">
    <source>
        <dbReference type="PROSITE" id="PS52040"/>
    </source>
</evidence>
<dbReference type="SMR" id="B3ESJ6"/>
<dbReference type="Gene3D" id="3.90.199.10">
    <property type="entry name" value="Topoisomerase II, domain 5"/>
    <property type="match status" value="1"/>
</dbReference>
<dbReference type="InterPro" id="IPR002205">
    <property type="entry name" value="Topo_IIA_dom_A"/>
</dbReference>
<dbReference type="Gene3D" id="3.30.1360.40">
    <property type="match status" value="1"/>
</dbReference>
<feature type="domain" description="Topo IIA-type catalytic" evidence="7">
    <location>
        <begin position="39"/>
        <end position="446"/>
    </location>
</feature>
<organism evidence="8 9">
    <name type="scientific">Amoebophilus asiaticus (strain 5a2)</name>
    <dbReference type="NCBI Taxonomy" id="452471"/>
    <lineage>
        <taxon>Bacteria</taxon>
        <taxon>Pseudomonadati</taxon>
        <taxon>Bacteroidota</taxon>
        <taxon>Cytophagia</taxon>
        <taxon>Cytophagales</taxon>
        <taxon>Amoebophilaceae</taxon>
        <taxon>Candidatus Amoebophilus</taxon>
    </lineage>
</organism>
<protein>
    <recommendedName>
        <fullName evidence="7">Topo IIA-type catalytic domain-containing protein</fullName>
    </recommendedName>
</protein>
<dbReference type="GO" id="GO:0003918">
    <property type="term" value="F:DNA topoisomerase type II (double strand cut, ATP-hydrolyzing) activity"/>
    <property type="evidence" value="ECO:0007669"/>
    <property type="project" value="UniProtKB-EC"/>
</dbReference>
<dbReference type="PANTHER" id="PTHR43493:SF5">
    <property type="entry name" value="DNA GYRASE SUBUNIT A, CHLOROPLASTIC_MITOCHONDRIAL"/>
    <property type="match status" value="1"/>
</dbReference>
<evidence type="ECO:0000313" key="8">
    <source>
        <dbReference type="EMBL" id="ACE06198.1"/>
    </source>
</evidence>
<evidence type="ECO:0000256" key="2">
    <source>
        <dbReference type="ARBA" id="ARBA00008263"/>
    </source>
</evidence>
<dbReference type="RefSeq" id="WP_012472967.1">
    <property type="nucleotide sequence ID" value="NC_010830.1"/>
</dbReference>
<dbReference type="PANTHER" id="PTHR43493">
    <property type="entry name" value="DNA GYRASE/TOPOISOMERASE SUBUNIT A"/>
    <property type="match status" value="1"/>
</dbReference>
<keyword evidence="4 6" id="KW-0238">DNA-binding</keyword>
<evidence type="ECO:0000256" key="4">
    <source>
        <dbReference type="ARBA" id="ARBA00023125"/>
    </source>
</evidence>
<name>B3ESJ6_AMOA5</name>
<evidence type="ECO:0000256" key="1">
    <source>
        <dbReference type="ARBA" id="ARBA00000185"/>
    </source>
</evidence>
<dbReference type="InterPro" id="IPR013758">
    <property type="entry name" value="Topo_IIA_A/C_ab"/>
</dbReference>
<dbReference type="Pfam" id="PF00521">
    <property type="entry name" value="DNA_topoisoIV"/>
    <property type="match status" value="1"/>
</dbReference>
<dbReference type="OrthoDB" id="9806486at2"/>
<gene>
    <name evidence="8" type="ordered locus">Aasi_0825</name>
</gene>
<dbReference type="HOGENOM" id="CLU_015760_0_0_10"/>
<keyword evidence="3 6" id="KW-0799">Topoisomerase</keyword>
<dbReference type="InterPro" id="IPR013757">
    <property type="entry name" value="Topo_IIA_A_a_sf"/>
</dbReference>
<dbReference type="eggNOG" id="COG0188">
    <property type="taxonomic scope" value="Bacteria"/>
</dbReference>
<reference evidence="8 9" key="1">
    <citation type="journal article" date="2010" name="J. Bacteriol.">
        <title>The genome of the amoeba symbiont 'Candidatus Amoebophilus asiaticus' reveals common mechanisms for host cell interaction among amoeba-associated bacteria.</title>
        <authorList>
            <person name="Schmitz-Esser S."/>
            <person name="Tischler P."/>
            <person name="Arnold R."/>
            <person name="Montanaro J."/>
            <person name="Wagner M."/>
            <person name="Rattei T."/>
            <person name="Horn M."/>
        </authorList>
    </citation>
    <scope>NUCLEOTIDE SEQUENCE [LARGE SCALE GENOMIC DNA]</scope>
    <source>
        <strain evidence="8 9">5a2</strain>
    </source>
</reference>
<dbReference type="AlphaFoldDB" id="B3ESJ6"/>
<comment type="similarity">
    <text evidence="2">Belongs to the type II topoisomerase GyrA/ParC subunit family.</text>
</comment>
<dbReference type="GO" id="GO:0005737">
    <property type="term" value="C:cytoplasm"/>
    <property type="evidence" value="ECO:0007669"/>
    <property type="project" value="TreeGrafter"/>
</dbReference>
<keyword evidence="9" id="KW-1185">Reference proteome</keyword>
<dbReference type="GO" id="GO:0003677">
    <property type="term" value="F:DNA binding"/>
    <property type="evidence" value="ECO:0007669"/>
    <property type="project" value="UniProtKB-UniRule"/>
</dbReference>
<dbReference type="PROSITE" id="PS52040">
    <property type="entry name" value="TOPO_IIA"/>
    <property type="match status" value="1"/>
</dbReference>
<dbReference type="KEGG" id="aas:Aasi_0825"/>
<dbReference type="NCBIfam" id="NF007209">
    <property type="entry name" value="PRK09631.1"/>
    <property type="match status" value="1"/>
</dbReference>
<evidence type="ECO:0000313" key="9">
    <source>
        <dbReference type="Proteomes" id="UP000001227"/>
    </source>
</evidence>
<dbReference type="InterPro" id="IPR050220">
    <property type="entry name" value="Type_II_DNA_Topoisomerases"/>
</dbReference>
<feature type="active site" description="O-(5'-phospho-DNA)-tyrosine intermediate" evidence="6">
    <location>
        <position position="120"/>
    </location>
</feature>
<dbReference type="GO" id="GO:0006265">
    <property type="term" value="P:DNA topological change"/>
    <property type="evidence" value="ECO:0007669"/>
    <property type="project" value="UniProtKB-UniRule"/>
</dbReference>
<dbReference type="GO" id="GO:0005524">
    <property type="term" value="F:ATP binding"/>
    <property type="evidence" value="ECO:0007669"/>
    <property type="project" value="InterPro"/>
</dbReference>
<dbReference type="Gene3D" id="1.10.268.10">
    <property type="entry name" value="Topoisomerase, domain 3"/>
    <property type="match status" value="1"/>
</dbReference>
<evidence type="ECO:0000256" key="6">
    <source>
        <dbReference type="PROSITE-ProRule" id="PRU01384"/>
    </source>
</evidence>
<dbReference type="STRING" id="452471.Aasi_0825"/>
<dbReference type="Proteomes" id="UP000001227">
    <property type="component" value="Chromosome"/>
</dbReference>
<evidence type="ECO:0000256" key="5">
    <source>
        <dbReference type="ARBA" id="ARBA00023235"/>
    </source>
</evidence>
<dbReference type="InterPro" id="IPR013760">
    <property type="entry name" value="Topo_IIA-like_dom_sf"/>
</dbReference>
<dbReference type="SUPFAM" id="SSF56719">
    <property type="entry name" value="Type II DNA topoisomerase"/>
    <property type="match status" value="1"/>
</dbReference>
<comment type="catalytic activity">
    <reaction evidence="1 6">
        <text>ATP-dependent breakage, passage and rejoining of double-stranded DNA.</text>
        <dbReference type="EC" id="5.6.2.2"/>
    </reaction>
</comment>
<keyword evidence="5 6" id="KW-0413">Isomerase</keyword>
<evidence type="ECO:0000256" key="3">
    <source>
        <dbReference type="ARBA" id="ARBA00023029"/>
    </source>
</evidence>